<evidence type="ECO:0000313" key="5">
    <source>
        <dbReference type="Proteomes" id="UP001369086"/>
    </source>
</evidence>
<comment type="caution">
    <text evidence="4">The sequence shown here is derived from an EMBL/GenBank/DDBJ whole genome shotgun (WGS) entry which is preliminary data.</text>
</comment>
<keyword evidence="5" id="KW-1185">Reference proteome</keyword>
<feature type="compositionally biased region" description="Basic and acidic residues" evidence="1">
    <location>
        <begin position="199"/>
        <end position="215"/>
    </location>
</feature>
<evidence type="ECO:0000313" key="4">
    <source>
        <dbReference type="EMBL" id="KAK6471570.1"/>
    </source>
</evidence>
<feature type="signal peptide" evidence="3">
    <location>
        <begin position="1"/>
        <end position="19"/>
    </location>
</feature>
<gene>
    <name evidence="4" type="ORF">HHUSO_G29481</name>
</gene>
<evidence type="ECO:0000256" key="2">
    <source>
        <dbReference type="SAM" id="Phobius"/>
    </source>
</evidence>
<keyword evidence="2" id="KW-1133">Transmembrane helix</keyword>
<keyword evidence="2" id="KW-0472">Membrane</keyword>
<keyword evidence="2" id="KW-0812">Transmembrane</keyword>
<reference evidence="4 5" key="1">
    <citation type="submission" date="2021-05" db="EMBL/GenBank/DDBJ databases">
        <authorList>
            <person name="Zahm M."/>
            <person name="Klopp C."/>
            <person name="Cabau C."/>
            <person name="Kuhl H."/>
            <person name="Suciu R."/>
            <person name="Ciorpac M."/>
            <person name="Holostenco D."/>
            <person name="Gessner J."/>
            <person name="Wuertz S."/>
            <person name="Hohne C."/>
            <person name="Stock M."/>
            <person name="Gislard M."/>
            <person name="Lluch J."/>
            <person name="Milhes M."/>
            <person name="Lampietro C."/>
            <person name="Lopez Roques C."/>
            <person name="Donnadieu C."/>
            <person name="Du K."/>
            <person name="Schartl M."/>
            <person name="Guiguen Y."/>
        </authorList>
    </citation>
    <scope>NUCLEOTIDE SEQUENCE [LARGE SCALE GENOMIC DNA]</scope>
    <source>
        <strain evidence="4">Hh-F2</strain>
        <tissue evidence="4">Blood</tissue>
    </source>
</reference>
<dbReference type="Gene3D" id="2.60.40.10">
    <property type="entry name" value="Immunoglobulins"/>
    <property type="match status" value="1"/>
</dbReference>
<evidence type="ECO:0008006" key="6">
    <source>
        <dbReference type="Google" id="ProtNLM"/>
    </source>
</evidence>
<protein>
    <recommendedName>
        <fullName evidence="6">Immunoglobulin subtype domain-containing protein</fullName>
    </recommendedName>
</protein>
<feature type="compositionally biased region" description="Polar residues" evidence="1">
    <location>
        <begin position="181"/>
        <end position="197"/>
    </location>
</feature>
<dbReference type="EMBL" id="JAHFZB010000031">
    <property type="protein sequence ID" value="KAK6471570.1"/>
    <property type="molecule type" value="Genomic_DNA"/>
</dbReference>
<organism evidence="4 5">
    <name type="scientific">Huso huso</name>
    <name type="common">Beluga</name>
    <name type="synonym">Acipenser huso</name>
    <dbReference type="NCBI Taxonomy" id="61971"/>
    <lineage>
        <taxon>Eukaryota</taxon>
        <taxon>Metazoa</taxon>
        <taxon>Chordata</taxon>
        <taxon>Craniata</taxon>
        <taxon>Vertebrata</taxon>
        <taxon>Euteleostomi</taxon>
        <taxon>Actinopterygii</taxon>
        <taxon>Chondrostei</taxon>
        <taxon>Acipenseriformes</taxon>
        <taxon>Acipenseridae</taxon>
        <taxon>Huso</taxon>
    </lineage>
</organism>
<dbReference type="InterPro" id="IPR013783">
    <property type="entry name" value="Ig-like_fold"/>
</dbReference>
<dbReference type="InterPro" id="IPR036179">
    <property type="entry name" value="Ig-like_dom_sf"/>
</dbReference>
<keyword evidence="3" id="KW-0732">Signal</keyword>
<feature type="chain" id="PRO_5045240405" description="Immunoglobulin subtype domain-containing protein" evidence="3">
    <location>
        <begin position="20"/>
        <end position="297"/>
    </location>
</feature>
<feature type="transmembrane region" description="Helical" evidence="2">
    <location>
        <begin position="142"/>
        <end position="169"/>
    </location>
</feature>
<accession>A0ABR0YG04</accession>
<dbReference type="Pfam" id="PF13895">
    <property type="entry name" value="Ig_2"/>
    <property type="match status" value="1"/>
</dbReference>
<feature type="region of interest" description="Disordered" evidence="1">
    <location>
        <begin position="179"/>
        <end position="215"/>
    </location>
</feature>
<dbReference type="Proteomes" id="UP001369086">
    <property type="component" value="Unassembled WGS sequence"/>
</dbReference>
<sequence length="297" mass="33471">MFLFAALLILNIAMDKVESNSTGVFHALDIITMNENVLKGANVSFHCRFPNEEKLNLTEYTFYLCKDGTCIAMRKWGGESGVTFSIKNVTRYDSGNYSCVYSEQKRALEEVTVPKRNPIIFLQIPDNDNDGMKWKTTKTVPIFVVVSVLCALGSISVLSVAMALLITLFKRMKTLKMEPATVSTPETPSEAGTSSAVDLNKRRQRQEMKAENQDDPRFPVMSENMIYEEGTSVLYHLENVANLFFFFLVSTQPAVEDYAELQRFPGNSREANIEDCYWTVMTPQKKGRGKALGQMSI</sequence>
<evidence type="ECO:0000256" key="3">
    <source>
        <dbReference type="SAM" id="SignalP"/>
    </source>
</evidence>
<name>A0ABR0YG04_HUSHU</name>
<evidence type="ECO:0000256" key="1">
    <source>
        <dbReference type="SAM" id="MobiDB-lite"/>
    </source>
</evidence>
<proteinExistence type="predicted"/>
<dbReference type="SUPFAM" id="SSF48726">
    <property type="entry name" value="Immunoglobulin"/>
    <property type="match status" value="1"/>
</dbReference>